<name>A0A4U5LTT5_STECR</name>
<dbReference type="Proteomes" id="UP000298663">
    <property type="component" value="Unassembled WGS sequence"/>
</dbReference>
<reference evidence="1 2" key="2">
    <citation type="journal article" date="2019" name="G3 (Bethesda)">
        <title>Hybrid Assembly of the Genome of the Entomopathogenic Nematode Steinernema carpocapsae Identifies the X-Chromosome.</title>
        <authorList>
            <person name="Serra L."/>
            <person name="Macchietto M."/>
            <person name="Macias-Munoz A."/>
            <person name="McGill C.J."/>
            <person name="Rodriguez I.M."/>
            <person name="Rodriguez B."/>
            <person name="Murad R."/>
            <person name="Mortazavi A."/>
        </authorList>
    </citation>
    <scope>NUCLEOTIDE SEQUENCE [LARGE SCALE GENOMIC DNA]</scope>
    <source>
        <strain evidence="1 2">ALL</strain>
    </source>
</reference>
<dbReference type="EMBL" id="AZBU02000012">
    <property type="protein sequence ID" value="TKR59497.1"/>
    <property type="molecule type" value="Genomic_DNA"/>
</dbReference>
<organism evidence="1 2">
    <name type="scientific">Steinernema carpocapsae</name>
    <name type="common">Entomopathogenic nematode</name>
    <dbReference type="NCBI Taxonomy" id="34508"/>
    <lineage>
        <taxon>Eukaryota</taxon>
        <taxon>Metazoa</taxon>
        <taxon>Ecdysozoa</taxon>
        <taxon>Nematoda</taxon>
        <taxon>Chromadorea</taxon>
        <taxon>Rhabditida</taxon>
        <taxon>Tylenchina</taxon>
        <taxon>Panagrolaimomorpha</taxon>
        <taxon>Strongyloidoidea</taxon>
        <taxon>Steinernematidae</taxon>
        <taxon>Steinernema</taxon>
    </lineage>
</organism>
<keyword evidence="2" id="KW-1185">Reference proteome</keyword>
<protein>
    <submittedName>
        <fullName evidence="1">Uncharacterized protein</fullName>
    </submittedName>
</protein>
<proteinExistence type="predicted"/>
<evidence type="ECO:0000313" key="2">
    <source>
        <dbReference type="Proteomes" id="UP000298663"/>
    </source>
</evidence>
<reference evidence="1 2" key="1">
    <citation type="journal article" date="2015" name="Genome Biol.">
        <title>Comparative genomics of Steinernema reveals deeply conserved gene regulatory networks.</title>
        <authorList>
            <person name="Dillman A.R."/>
            <person name="Macchietto M."/>
            <person name="Porter C.F."/>
            <person name="Rogers A."/>
            <person name="Williams B."/>
            <person name="Antoshechkin I."/>
            <person name="Lee M.M."/>
            <person name="Goodwin Z."/>
            <person name="Lu X."/>
            <person name="Lewis E.E."/>
            <person name="Goodrich-Blair H."/>
            <person name="Stock S.P."/>
            <person name="Adams B.J."/>
            <person name="Sternberg P.W."/>
            <person name="Mortazavi A."/>
        </authorList>
    </citation>
    <scope>NUCLEOTIDE SEQUENCE [LARGE SCALE GENOMIC DNA]</scope>
    <source>
        <strain evidence="1 2">ALL</strain>
    </source>
</reference>
<dbReference type="AlphaFoldDB" id="A0A4U5LTT5"/>
<gene>
    <name evidence="1" type="ORF">L596_029157</name>
</gene>
<comment type="caution">
    <text evidence="1">The sequence shown here is derived from an EMBL/GenBank/DDBJ whole genome shotgun (WGS) entry which is preliminary data.</text>
</comment>
<evidence type="ECO:0000313" key="1">
    <source>
        <dbReference type="EMBL" id="TKR59497.1"/>
    </source>
</evidence>
<sequence length="70" mass="7505">MRDSGSDSDGDIEGDSDGVFKLTATSPRIECFSGRGFSVDFDGFSGYFAASVTTFHVFEVFGGVLHNFAH</sequence>
<accession>A0A4U5LTT5</accession>